<dbReference type="AlphaFoldDB" id="A9H7T4"/>
<gene>
    <name evidence="1" type="ordered locus">GDI3738</name>
</gene>
<proteinExistence type="predicted"/>
<sequence>MKNKIRIQNDGNLSIYYLICNHSIRTISFKN</sequence>
<accession>A9H7T4</accession>
<keyword evidence="2" id="KW-1185">Reference proteome</keyword>
<dbReference type="EMBL" id="AM889285">
    <property type="protein sequence ID" value="CAP57681.1"/>
    <property type="molecule type" value="Genomic_DNA"/>
</dbReference>
<evidence type="ECO:0000313" key="2">
    <source>
        <dbReference type="Proteomes" id="UP000001176"/>
    </source>
</evidence>
<organism evidence="1 2">
    <name type="scientific">Gluconacetobacter diazotrophicus (strain ATCC 49037 / DSM 5601 / CCUG 37298 / CIP 103539 / LMG 7603 / PAl5)</name>
    <dbReference type="NCBI Taxonomy" id="272568"/>
    <lineage>
        <taxon>Bacteria</taxon>
        <taxon>Pseudomonadati</taxon>
        <taxon>Pseudomonadota</taxon>
        <taxon>Alphaproteobacteria</taxon>
        <taxon>Acetobacterales</taxon>
        <taxon>Acetobacteraceae</taxon>
        <taxon>Gluconacetobacter</taxon>
    </lineage>
</organism>
<dbReference type="KEGG" id="gdi:GDI3738"/>
<dbReference type="Proteomes" id="UP000001176">
    <property type="component" value="Chromosome"/>
</dbReference>
<name>A9H7T4_GLUDA</name>
<evidence type="ECO:0000313" key="1">
    <source>
        <dbReference type="EMBL" id="CAP57681.1"/>
    </source>
</evidence>
<protein>
    <submittedName>
        <fullName evidence="1">Uncharacterized protein</fullName>
    </submittedName>
</protein>
<reference evidence="1 2" key="1">
    <citation type="journal article" date="2009" name="BMC Genomics">
        <title>Complete genome sequence of the sugarcane nitrogen-fixing endophyte Gluconacetobacter diazotrophicus Pal5.</title>
        <authorList>
            <person name="Bertalan M."/>
            <person name="Albano R."/>
            <person name="Padua V."/>
            <person name="Rouws L."/>
            <person name="Rojas C."/>
            <person name="Hemerly A."/>
            <person name="Teixeira K."/>
            <person name="Schwab S."/>
            <person name="Araujo J."/>
            <person name="Oliveira A."/>
            <person name="Franca L."/>
            <person name="Magalhaes V."/>
            <person name="Alqueres S."/>
            <person name="Cardoso A."/>
            <person name="Almeida W."/>
            <person name="Loureiro M.M."/>
            <person name="Nogueira E."/>
            <person name="Cidade D."/>
            <person name="Oliveira D."/>
            <person name="Simao T."/>
            <person name="Macedo J."/>
            <person name="Valadao A."/>
            <person name="Dreschsel M."/>
            <person name="Freitas F."/>
            <person name="Vidal M."/>
            <person name="Guedes H."/>
            <person name="Rodrigues E."/>
            <person name="Meneses C."/>
            <person name="Brioso P."/>
            <person name="Pozzer L."/>
            <person name="Figueiredo D."/>
            <person name="Montano H."/>
            <person name="Junior J."/>
            <person name="Filho G."/>
            <person name="Flores V."/>
            <person name="Ferreira B."/>
            <person name="Branco A."/>
            <person name="Gonzalez P."/>
            <person name="Guillobel H."/>
            <person name="Lemos M."/>
            <person name="Seibel L."/>
            <person name="Macedo J."/>
            <person name="Alves-Ferreira M."/>
            <person name="Sachetto-Martins G."/>
            <person name="Coelho A."/>
            <person name="Santos E."/>
            <person name="Amaral G."/>
            <person name="Neves A."/>
            <person name="Pacheco A.B."/>
            <person name="Carvalho D."/>
            <person name="Lery L."/>
            <person name="Bisch P."/>
            <person name="Rossle S.C."/>
            <person name="Urmenyi T."/>
            <person name="Kruger W.V."/>
            <person name="Martins O."/>
            <person name="Baldani J.I."/>
            <person name="Ferreira P.C."/>
        </authorList>
    </citation>
    <scope>NUCLEOTIDE SEQUENCE [LARGE SCALE GENOMIC DNA]</scope>
    <source>
        <strain evidence="2">ATCC 49037 / DSM 5601 / CCUG 37298 / CIP 103539 / LMG 7603 / PAl5</strain>
    </source>
</reference>